<dbReference type="EMBL" id="JAYGJQ010000002">
    <property type="protein sequence ID" value="MEA9357803.1"/>
    <property type="molecule type" value="Genomic_DNA"/>
</dbReference>
<dbReference type="Proteomes" id="UP001302274">
    <property type="component" value="Unassembled WGS sequence"/>
</dbReference>
<organism evidence="2 3">
    <name type="scientific">Bacteriovorax antarcticus</name>
    <dbReference type="NCBI Taxonomy" id="3088717"/>
    <lineage>
        <taxon>Bacteria</taxon>
        <taxon>Pseudomonadati</taxon>
        <taxon>Bdellovibrionota</taxon>
        <taxon>Bacteriovoracia</taxon>
        <taxon>Bacteriovoracales</taxon>
        <taxon>Bacteriovoracaceae</taxon>
        <taxon>Bacteriovorax</taxon>
    </lineage>
</organism>
<protein>
    <submittedName>
        <fullName evidence="2">Uncharacterized protein</fullName>
    </submittedName>
</protein>
<reference evidence="2 3" key="1">
    <citation type="submission" date="2023-11" db="EMBL/GenBank/DDBJ databases">
        <title>A Novel Polar Bacteriovorax (B. antarcticus) Isolated from the Biocrust in Antarctica.</title>
        <authorList>
            <person name="Mun W."/>
            <person name="Choi S.Y."/>
            <person name="Mitchell R.J."/>
        </authorList>
    </citation>
    <scope>NUCLEOTIDE SEQUENCE [LARGE SCALE GENOMIC DNA]</scope>
    <source>
        <strain evidence="2 3">PP10</strain>
    </source>
</reference>
<keyword evidence="1" id="KW-0732">Signal</keyword>
<dbReference type="RefSeq" id="WP_323577964.1">
    <property type="nucleotide sequence ID" value="NZ_JAYGJQ010000002.1"/>
</dbReference>
<evidence type="ECO:0000313" key="3">
    <source>
        <dbReference type="Proteomes" id="UP001302274"/>
    </source>
</evidence>
<accession>A0ABU5VZK2</accession>
<evidence type="ECO:0000313" key="2">
    <source>
        <dbReference type="EMBL" id="MEA9357803.1"/>
    </source>
</evidence>
<keyword evidence="3" id="KW-1185">Reference proteome</keyword>
<feature type="chain" id="PRO_5045254347" evidence="1">
    <location>
        <begin position="18"/>
        <end position="113"/>
    </location>
</feature>
<sequence length="113" mass="12507">MKFIIVLLLLQSSLAFAAKKTTEKDLSLLGRIDESSLKMEPTLPKNNDTETKSTFSMSCKDSAGKVFNKEEPGYDACLAGIKAQHDMNKLNPGQMKKDNTNTNNATFNYQIGQ</sequence>
<comment type="caution">
    <text evidence="2">The sequence shown here is derived from an EMBL/GenBank/DDBJ whole genome shotgun (WGS) entry which is preliminary data.</text>
</comment>
<name>A0ABU5VZK2_9BACT</name>
<feature type="signal peptide" evidence="1">
    <location>
        <begin position="1"/>
        <end position="17"/>
    </location>
</feature>
<gene>
    <name evidence="2" type="ORF">SHI21_16345</name>
</gene>
<evidence type="ECO:0000256" key="1">
    <source>
        <dbReference type="SAM" id="SignalP"/>
    </source>
</evidence>
<proteinExistence type="predicted"/>